<keyword evidence="3" id="KW-1185">Reference proteome</keyword>
<gene>
    <name evidence="2" type="ORF">MRATA1EN1_LOCUS8324</name>
</gene>
<feature type="region of interest" description="Disordered" evidence="1">
    <location>
        <begin position="74"/>
        <end position="123"/>
    </location>
</feature>
<dbReference type="Proteomes" id="UP001176941">
    <property type="component" value="Chromosome 19"/>
</dbReference>
<evidence type="ECO:0000256" key="1">
    <source>
        <dbReference type="SAM" id="MobiDB-lite"/>
    </source>
</evidence>
<sequence length="178" mass="18646">MGLSKDDHLFLIKRKVPGGAATWVRTGTRILLESGREALSWGRPGRRLLASGVCRAELAPGCAPACLAFPSNGYSRPKRSEPSGPGDVIVTLETADGNTPPPGTGRGLGTHATLQSPAPSRAGREAVLRARRQVGREVCRPLGEASTSSCCFSWCALPPVCSPPTQPTSPVSPVDRPL</sequence>
<protein>
    <submittedName>
        <fullName evidence="2">Uncharacterized protein</fullName>
    </submittedName>
</protein>
<dbReference type="EMBL" id="OX459955">
    <property type="protein sequence ID" value="CAI9159362.1"/>
    <property type="molecule type" value="Genomic_DNA"/>
</dbReference>
<organism evidence="2 3">
    <name type="scientific">Rangifer tarandus platyrhynchus</name>
    <name type="common">Svalbard reindeer</name>
    <dbReference type="NCBI Taxonomy" id="3082113"/>
    <lineage>
        <taxon>Eukaryota</taxon>
        <taxon>Metazoa</taxon>
        <taxon>Chordata</taxon>
        <taxon>Craniata</taxon>
        <taxon>Vertebrata</taxon>
        <taxon>Euteleostomi</taxon>
        <taxon>Mammalia</taxon>
        <taxon>Eutheria</taxon>
        <taxon>Laurasiatheria</taxon>
        <taxon>Artiodactyla</taxon>
        <taxon>Ruminantia</taxon>
        <taxon>Pecora</taxon>
        <taxon>Cervidae</taxon>
        <taxon>Odocoileinae</taxon>
        <taxon>Rangifer</taxon>
    </lineage>
</organism>
<evidence type="ECO:0000313" key="3">
    <source>
        <dbReference type="Proteomes" id="UP001176941"/>
    </source>
</evidence>
<accession>A0ABN8YCR7</accession>
<evidence type="ECO:0000313" key="2">
    <source>
        <dbReference type="EMBL" id="CAI9159362.1"/>
    </source>
</evidence>
<proteinExistence type="predicted"/>
<reference evidence="2" key="1">
    <citation type="submission" date="2023-04" db="EMBL/GenBank/DDBJ databases">
        <authorList>
            <consortium name="ELIXIR-Norway"/>
        </authorList>
    </citation>
    <scope>NUCLEOTIDE SEQUENCE [LARGE SCALE GENOMIC DNA]</scope>
</reference>
<name>A0ABN8YCR7_RANTA</name>